<evidence type="ECO:0000256" key="4">
    <source>
        <dbReference type="ARBA" id="ARBA00022927"/>
    </source>
</evidence>
<comment type="subcellular location">
    <subcellularLocation>
        <location evidence="8">Endomembrane system</location>
        <topology evidence="8">Single-pass type IV membrane protein</topology>
    </subcellularLocation>
    <subcellularLocation>
        <location evidence="1">Golgi apparatus membrane</location>
    </subcellularLocation>
</comment>
<feature type="region of interest" description="Disordered" evidence="9">
    <location>
        <begin position="320"/>
        <end position="345"/>
    </location>
</feature>
<dbReference type="SUPFAM" id="SSF58038">
    <property type="entry name" value="SNARE fusion complex"/>
    <property type="match status" value="1"/>
</dbReference>
<dbReference type="Gene3D" id="1.20.5.110">
    <property type="match status" value="1"/>
</dbReference>
<evidence type="ECO:0000256" key="10">
    <source>
        <dbReference type="SAM" id="Phobius"/>
    </source>
</evidence>
<organism evidence="12 13">
    <name type="scientific">Byssochlamys spectabilis (strain No. 5 / NBRC 109023)</name>
    <name type="common">Paecilomyces variotii</name>
    <dbReference type="NCBI Taxonomy" id="1356009"/>
    <lineage>
        <taxon>Eukaryota</taxon>
        <taxon>Fungi</taxon>
        <taxon>Dikarya</taxon>
        <taxon>Ascomycota</taxon>
        <taxon>Pezizomycotina</taxon>
        <taxon>Eurotiomycetes</taxon>
        <taxon>Eurotiomycetidae</taxon>
        <taxon>Eurotiales</taxon>
        <taxon>Thermoascaceae</taxon>
        <taxon>Paecilomyces</taxon>
    </lineage>
</organism>
<dbReference type="HOGENOM" id="CLU_578688_0_0_1"/>
<feature type="compositionally biased region" description="Low complexity" evidence="9">
    <location>
        <begin position="326"/>
        <end position="337"/>
    </location>
</feature>
<keyword evidence="3 10" id="KW-0812">Transmembrane</keyword>
<evidence type="ECO:0000256" key="2">
    <source>
        <dbReference type="ARBA" id="ARBA00022448"/>
    </source>
</evidence>
<keyword evidence="7 10" id="KW-0472">Membrane</keyword>
<keyword evidence="2" id="KW-0813">Transport</keyword>
<evidence type="ECO:0000256" key="6">
    <source>
        <dbReference type="ARBA" id="ARBA00023034"/>
    </source>
</evidence>
<dbReference type="InterPro" id="IPR029063">
    <property type="entry name" value="SAM-dependent_MTases_sf"/>
</dbReference>
<dbReference type="Gene3D" id="3.40.50.150">
    <property type="entry name" value="Vaccinia Virus protein VP39"/>
    <property type="match status" value="1"/>
</dbReference>
<comment type="caution">
    <text evidence="12">The sequence shown here is derived from an EMBL/GenBank/DDBJ whole genome shotgun (WGS) entry which is preliminary data.</text>
</comment>
<dbReference type="GO" id="GO:0000139">
    <property type="term" value="C:Golgi membrane"/>
    <property type="evidence" value="ECO:0007669"/>
    <property type="project" value="UniProtKB-SubCell"/>
</dbReference>
<dbReference type="InterPro" id="IPR039899">
    <property type="entry name" value="BET1_SNARE"/>
</dbReference>
<evidence type="ECO:0000256" key="9">
    <source>
        <dbReference type="SAM" id="MobiDB-lite"/>
    </source>
</evidence>
<reference evidence="13" key="1">
    <citation type="journal article" date="2014" name="Genome Announc.">
        <title>Draft genome sequence of the formaldehyde-resistant fungus Byssochlamys spectabilis No. 5 (anamorph Paecilomyces variotii No. 5) (NBRC109023).</title>
        <authorList>
            <person name="Oka T."/>
            <person name="Ekino K."/>
            <person name="Fukuda K."/>
            <person name="Nomura Y."/>
        </authorList>
    </citation>
    <scope>NUCLEOTIDE SEQUENCE [LARGE SCALE GENOMIC DNA]</scope>
    <source>
        <strain evidence="13">No. 5 / NBRC 109023</strain>
    </source>
</reference>
<evidence type="ECO:0000313" key="12">
    <source>
        <dbReference type="EMBL" id="GAD97306.1"/>
    </source>
</evidence>
<dbReference type="PANTHER" id="PTHR12791">
    <property type="entry name" value="GOLGI SNARE BET1-RELATED"/>
    <property type="match status" value="1"/>
</dbReference>
<dbReference type="CDD" id="cd02440">
    <property type="entry name" value="AdoMet_MTases"/>
    <property type="match status" value="1"/>
</dbReference>
<evidence type="ECO:0000256" key="7">
    <source>
        <dbReference type="ARBA" id="ARBA00023136"/>
    </source>
</evidence>
<feature type="transmembrane region" description="Helical" evidence="10">
    <location>
        <begin position="450"/>
        <end position="471"/>
    </location>
</feature>
<dbReference type="AlphaFoldDB" id="V5G5P6"/>
<dbReference type="CDD" id="cd15853">
    <property type="entry name" value="SNARE_Bet1"/>
    <property type="match status" value="1"/>
</dbReference>
<evidence type="ECO:0000313" key="13">
    <source>
        <dbReference type="Proteomes" id="UP000018001"/>
    </source>
</evidence>
<dbReference type="eggNOG" id="KOG3385">
    <property type="taxonomic scope" value="Eukaryota"/>
</dbReference>
<accession>V5G5P6</accession>
<dbReference type="GO" id="GO:0015031">
    <property type="term" value="P:protein transport"/>
    <property type="evidence" value="ECO:0007669"/>
    <property type="project" value="UniProtKB-KW"/>
</dbReference>
<protein>
    <recommendedName>
        <fullName evidence="11">t-SNARE coiled-coil homology domain-containing protein</fullName>
    </recommendedName>
</protein>
<dbReference type="InterPro" id="IPR000727">
    <property type="entry name" value="T_SNARE_dom"/>
</dbReference>
<keyword evidence="5 10" id="KW-1133">Transmembrane helix</keyword>
<dbReference type="InParanoid" id="V5G5P6"/>
<dbReference type="EMBL" id="BAUL01000193">
    <property type="protein sequence ID" value="GAD97306.1"/>
    <property type="molecule type" value="Genomic_DNA"/>
</dbReference>
<evidence type="ECO:0000259" key="11">
    <source>
        <dbReference type="PROSITE" id="PS50192"/>
    </source>
</evidence>
<evidence type="ECO:0000256" key="8">
    <source>
        <dbReference type="ARBA" id="ARBA00046280"/>
    </source>
</evidence>
<dbReference type="Pfam" id="PF13489">
    <property type="entry name" value="Methyltransf_23"/>
    <property type="match status" value="1"/>
</dbReference>
<dbReference type="OrthoDB" id="2013972at2759"/>
<feature type="domain" description="T-SNARE coiled-coil homology" evidence="11">
    <location>
        <begin position="382"/>
        <end position="444"/>
    </location>
</feature>
<keyword evidence="13" id="KW-1185">Reference proteome</keyword>
<dbReference type="Proteomes" id="UP000018001">
    <property type="component" value="Unassembled WGS sequence"/>
</dbReference>
<proteinExistence type="predicted"/>
<keyword evidence="4" id="KW-0653">Protein transport</keyword>
<evidence type="ECO:0000256" key="1">
    <source>
        <dbReference type="ARBA" id="ARBA00004394"/>
    </source>
</evidence>
<dbReference type="SMART" id="SM00397">
    <property type="entry name" value="t_SNARE"/>
    <property type="match status" value="1"/>
</dbReference>
<dbReference type="PROSITE" id="PS50192">
    <property type="entry name" value="T_SNARE"/>
    <property type="match status" value="1"/>
</dbReference>
<name>V5G5P6_BYSSN</name>
<dbReference type="SUPFAM" id="SSF53335">
    <property type="entry name" value="S-adenosyl-L-methionine-dependent methyltransferases"/>
    <property type="match status" value="1"/>
</dbReference>
<sequence length="472" mass="52773">MAQSTINVDTIENGSSYGDELSGYATSLTSSLLEYRRENGRTYHGYRDGAYLLPNDEDEKERLDIMHELFLTMLDQALFLSPIAEPRRVLDLGTGTGIWAIDFANKFPNAEVRVVSGVLVPPNVRFIIDDIDEPWVDGKYDFIHGRYLAGCSRDFPKLLQECYKNAAPGAWVEFQEWETRPFSEDGSTDNTSIVQYYDLLNSEFSKTGRPINIGPHLEGWIRDAGFEDVTVRKYRVPMGRWPKDKHLKTLGTWNWTQADTGFEAGAMAVLTRYVGWSKEEVQALVAKARNDAKDPAIHALFNLFPHSNLHQRDPRASSSLFDAYNGASRPASRSPRPGGYGGYSGSISDGYTNGGAQSGLGGSGYRSATPNSKGQYSDAVLSSLESQNESEIEGMSAKVKMLKDITVAIGDEIRTSSALADKMNESFDNTRVKLRGTMNRMLRMAERTGVGWRVWLLFFLAVFLLFAYVWLF</sequence>
<dbReference type="FunFam" id="1.20.5.110:FF:000057">
    <property type="entry name" value="SNARE complex subunit (Bet1), putative"/>
    <property type="match status" value="1"/>
</dbReference>
<evidence type="ECO:0000256" key="5">
    <source>
        <dbReference type="ARBA" id="ARBA00022989"/>
    </source>
</evidence>
<evidence type="ECO:0000256" key="3">
    <source>
        <dbReference type="ARBA" id="ARBA00022692"/>
    </source>
</evidence>
<gene>
    <name evidence="12" type="ORF">PVAR5_5980</name>
</gene>
<keyword evidence="6" id="KW-0333">Golgi apparatus</keyword>